<proteinExistence type="predicted"/>
<dbReference type="EMBL" id="LR796234">
    <property type="protein sequence ID" value="CAB4129526.1"/>
    <property type="molecule type" value="Genomic_DNA"/>
</dbReference>
<sequence length="191" mass="19108">MSSTFTTPIRIFKRNNPTNNGVIAPDNTGAAKVSQEVQLLTPVTATTASATVLPLKDFGGTTAVPLVVPAGSMIQDVFIFQTGAPSAITGGVISVNVLVTNPSTGAVTTTTIGTFTPTTTGGVLGITRTGAATAAVAAVCANVGPLDAEIQFSQATVSAITGTFDAAFSVEYVARNADGSINAYGSGYTNS</sequence>
<protein>
    <submittedName>
        <fullName evidence="1">Uncharacterized protein</fullName>
    </submittedName>
</protein>
<organism evidence="1">
    <name type="scientific">uncultured Caudovirales phage</name>
    <dbReference type="NCBI Taxonomy" id="2100421"/>
    <lineage>
        <taxon>Viruses</taxon>
        <taxon>Duplodnaviria</taxon>
        <taxon>Heunggongvirae</taxon>
        <taxon>Uroviricota</taxon>
        <taxon>Caudoviricetes</taxon>
        <taxon>Peduoviridae</taxon>
        <taxon>Maltschvirus</taxon>
        <taxon>Maltschvirus maltsch</taxon>
    </lineage>
</organism>
<gene>
    <name evidence="1" type="ORF">UFOVP118_82</name>
</gene>
<accession>A0A6J5L8F5</accession>
<evidence type="ECO:0000313" key="1">
    <source>
        <dbReference type="EMBL" id="CAB4129526.1"/>
    </source>
</evidence>
<name>A0A6J5L8F5_9CAUD</name>
<reference evidence="1" key="1">
    <citation type="submission" date="2020-04" db="EMBL/GenBank/DDBJ databases">
        <authorList>
            <person name="Chiriac C."/>
            <person name="Salcher M."/>
            <person name="Ghai R."/>
            <person name="Kavagutti S V."/>
        </authorList>
    </citation>
    <scope>NUCLEOTIDE SEQUENCE</scope>
</reference>